<dbReference type="OrthoDB" id="298084at2759"/>
<feature type="transmembrane region" description="Helical" evidence="1">
    <location>
        <begin position="21"/>
        <end position="39"/>
    </location>
</feature>
<dbReference type="EMBL" id="QKWP01000047">
    <property type="protein sequence ID" value="RIB29083.1"/>
    <property type="molecule type" value="Genomic_DNA"/>
</dbReference>
<evidence type="ECO:0000313" key="3">
    <source>
        <dbReference type="Proteomes" id="UP000266673"/>
    </source>
</evidence>
<proteinExistence type="predicted"/>
<organism evidence="2 3">
    <name type="scientific">Gigaspora rosea</name>
    <dbReference type="NCBI Taxonomy" id="44941"/>
    <lineage>
        <taxon>Eukaryota</taxon>
        <taxon>Fungi</taxon>
        <taxon>Fungi incertae sedis</taxon>
        <taxon>Mucoromycota</taxon>
        <taxon>Glomeromycotina</taxon>
        <taxon>Glomeromycetes</taxon>
        <taxon>Diversisporales</taxon>
        <taxon>Gigasporaceae</taxon>
        <taxon>Gigaspora</taxon>
    </lineage>
</organism>
<evidence type="ECO:0000313" key="2">
    <source>
        <dbReference type="EMBL" id="RIB29083.1"/>
    </source>
</evidence>
<dbReference type="Proteomes" id="UP000266673">
    <property type="component" value="Unassembled WGS sequence"/>
</dbReference>
<sequence length="134" mass="15105">MCHPYLVKNYLKKDIYRNAKLKPLYIVYALALAFALAFAHAHALALSYALALTSMILTTEPFSTIINKAQAAKIISWIDAKANAYTAISNPYEFKLLLCGTKDSFIPASFWNLCDKQTNFVVVMKVKDTYEILD</sequence>
<keyword evidence="3" id="KW-1185">Reference proteome</keyword>
<comment type="caution">
    <text evidence="2">The sequence shown here is derived from an EMBL/GenBank/DDBJ whole genome shotgun (WGS) entry which is preliminary data.</text>
</comment>
<keyword evidence="1" id="KW-0472">Membrane</keyword>
<reference evidence="2 3" key="1">
    <citation type="submission" date="2018-06" db="EMBL/GenBank/DDBJ databases">
        <title>Comparative genomics reveals the genomic features of Rhizophagus irregularis, R. cerebriforme, R. diaphanum and Gigaspora rosea, and their symbiotic lifestyle signature.</title>
        <authorList>
            <person name="Morin E."/>
            <person name="San Clemente H."/>
            <person name="Chen E.C.H."/>
            <person name="De La Providencia I."/>
            <person name="Hainaut M."/>
            <person name="Kuo A."/>
            <person name="Kohler A."/>
            <person name="Murat C."/>
            <person name="Tang N."/>
            <person name="Roy S."/>
            <person name="Loubradou J."/>
            <person name="Henrissat B."/>
            <person name="Grigoriev I.V."/>
            <person name="Corradi N."/>
            <person name="Roux C."/>
            <person name="Martin F.M."/>
        </authorList>
    </citation>
    <scope>NUCLEOTIDE SEQUENCE [LARGE SCALE GENOMIC DNA]</scope>
    <source>
        <strain evidence="2 3">DAOM 194757</strain>
    </source>
</reference>
<dbReference type="AlphaFoldDB" id="A0A397W9G6"/>
<accession>A0A397W9G6</accession>
<protein>
    <submittedName>
        <fullName evidence="2">Uncharacterized protein</fullName>
    </submittedName>
</protein>
<keyword evidence="1" id="KW-1133">Transmembrane helix</keyword>
<name>A0A397W9G6_9GLOM</name>
<evidence type="ECO:0000256" key="1">
    <source>
        <dbReference type="SAM" id="Phobius"/>
    </source>
</evidence>
<keyword evidence="1" id="KW-0812">Transmembrane</keyword>
<gene>
    <name evidence="2" type="ORF">C2G38_2156326</name>
</gene>